<dbReference type="InterPro" id="IPR001873">
    <property type="entry name" value="ENaC"/>
</dbReference>
<evidence type="ECO:0000256" key="7">
    <source>
        <dbReference type="ARBA" id="ARBA00023053"/>
    </source>
</evidence>
<feature type="region of interest" description="Disordered" evidence="14">
    <location>
        <begin position="36"/>
        <end position="60"/>
    </location>
</feature>
<evidence type="ECO:0000256" key="5">
    <source>
        <dbReference type="ARBA" id="ARBA00022692"/>
    </source>
</evidence>
<reference evidence="17" key="1">
    <citation type="submission" date="2022-11" db="UniProtKB">
        <authorList>
            <consortium name="WormBaseParasite"/>
        </authorList>
    </citation>
    <scope>IDENTIFICATION</scope>
</reference>
<keyword evidence="4 13" id="KW-0894">Sodium channel</keyword>
<protein>
    <submittedName>
        <fullName evidence="17">Uncharacterized protein</fullName>
    </submittedName>
</protein>
<comment type="subcellular location">
    <subcellularLocation>
        <location evidence="1">Membrane</location>
        <topology evidence="1">Multi-pass membrane protein</topology>
    </subcellularLocation>
</comment>
<evidence type="ECO:0000256" key="6">
    <source>
        <dbReference type="ARBA" id="ARBA00022989"/>
    </source>
</evidence>
<sequence>MFGGNPEQWYTLLDNSKNAAGQIVVSSQQIRKLRVKDQKLGESQQQQQQMSGNEGSHEGKLVDAETPKVDDDKQLFRNPTLKRIIHYVEKPVNYVLSACSFSLLLLATILLIWQLVGKVKSYLDNPVLVTSSFTYPDSLPLPNIYFCNTKYLSSSYVSKYYPEMSILLKHAANKQEFSGDIDTELNMSTFYMDSTKEAERFFLQCHLPYNECNISNIAKIFSDVGICYVLNDKVLPSNISHAGTTSSLSFLLNVQSYDSLPGLDKTSDVVIALLDKARPPVVGQLGFHLSPGFHTSIALSYHKTKRLSKLEKGKCDWDIKLKLHNSYSFEACLLEQIFENIGQECGCYPNFMPTGTMNDSKKYCNAQTEIFCAQGKLADYGMLNASKCPETCEIVEYVPSLSFGRISTKYVRNVIDLDRLNSKITELTARDATTKISPSNLINKWLYEGKMLLDCIKTTPSLPASISTSLDDNLNGSEVLNFSATDRMLDSAKYVDQSRNIYNKVWNIIEKMIFNGKTLNQSCIETLNGFKNSFQQLRHKRSNMSIVTVDESLTYSQIGLAGDIAGTIGIIIGFIGTTGLALFQTLKTITGRVKVALKKKLVHDGSSDNVGSAETSKNVVLVVHEYETEKVADKQQRSTFDALRRRLKRKSSI</sequence>
<evidence type="ECO:0000256" key="4">
    <source>
        <dbReference type="ARBA" id="ARBA00022461"/>
    </source>
</evidence>
<keyword evidence="7" id="KW-0915">Sodium</keyword>
<dbReference type="GO" id="GO:0015280">
    <property type="term" value="F:ligand-gated sodium channel activity"/>
    <property type="evidence" value="ECO:0007669"/>
    <property type="project" value="TreeGrafter"/>
</dbReference>
<feature type="transmembrane region" description="Helical" evidence="15">
    <location>
        <begin position="564"/>
        <end position="583"/>
    </location>
</feature>
<keyword evidence="12 13" id="KW-0407">Ion channel</keyword>
<keyword evidence="8 13" id="KW-0406">Ion transport</keyword>
<dbReference type="AlphaFoldDB" id="A0A915J4V9"/>
<accession>A0A915J4V9</accession>
<evidence type="ECO:0000256" key="11">
    <source>
        <dbReference type="ARBA" id="ARBA00023201"/>
    </source>
</evidence>
<proteinExistence type="inferred from homology"/>
<organism evidence="16 17">
    <name type="scientific">Romanomermis culicivorax</name>
    <name type="common">Nematode worm</name>
    <dbReference type="NCBI Taxonomy" id="13658"/>
    <lineage>
        <taxon>Eukaryota</taxon>
        <taxon>Metazoa</taxon>
        <taxon>Ecdysozoa</taxon>
        <taxon>Nematoda</taxon>
        <taxon>Enoplea</taxon>
        <taxon>Dorylaimia</taxon>
        <taxon>Mermithida</taxon>
        <taxon>Mermithoidea</taxon>
        <taxon>Mermithidae</taxon>
        <taxon>Romanomermis</taxon>
    </lineage>
</organism>
<evidence type="ECO:0000256" key="10">
    <source>
        <dbReference type="ARBA" id="ARBA00023180"/>
    </source>
</evidence>
<evidence type="ECO:0000313" key="16">
    <source>
        <dbReference type="Proteomes" id="UP000887565"/>
    </source>
</evidence>
<name>A0A915J4V9_ROMCU</name>
<keyword evidence="11 13" id="KW-0739">Sodium transport</keyword>
<keyword evidence="3 13" id="KW-0813">Transport</keyword>
<evidence type="ECO:0000256" key="9">
    <source>
        <dbReference type="ARBA" id="ARBA00023136"/>
    </source>
</evidence>
<feature type="transmembrane region" description="Helical" evidence="15">
    <location>
        <begin position="92"/>
        <end position="116"/>
    </location>
</feature>
<dbReference type="WBParaSite" id="nRc.2.0.1.t20849-RA">
    <property type="protein sequence ID" value="nRc.2.0.1.t20849-RA"/>
    <property type="gene ID" value="nRc.2.0.1.g20849"/>
</dbReference>
<evidence type="ECO:0000256" key="8">
    <source>
        <dbReference type="ARBA" id="ARBA00023065"/>
    </source>
</evidence>
<evidence type="ECO:0000256" key="12">
    <source>
        <dbReference type="ARBA" id="ARBA00023303"/>
    </source>
</evidence>
<evidence type="ECO:0000256" key="14">
    <source>
        <dbReference type="SAM" id="MobiDB-lite"/>
    </source>
</evidence>
<evidence type="ECO:0000256" key="2">
    <source>
        <dbReference type="ARBA" id="ARBA00007193"/>
    </source>
</evidence>
<evidence type="ECO:0000313" key="17">
    <source>
        <dbReference type="WBParaSite" id="nRc.2.0.1.t20849-RA"/>
    </source>
</evidence>
<keyword evidence="10" id="KW-0325">Glycoprotein</keyword>
<dbReference type="Gene3D" id="2.60.470.10">
    <property type="entry name" value="Acid-sensing ion channels like domains"/>
    <property type="match status" value="1"/>
</dbReference>
<evidence type="ECO:0000256" key="1">
    <source>
        <dbReference type="ARBA" id="ARBA00004141"/>
    </source>
</evidence>
<comment type="similarity">
    <text evidence="2 13">Belongs to the amiloride-sensitive sodium channel (TC 1.A.6) family.</text>
</comment>
<dbReference type="PANTHER" id="PTHR11690">
    <property type="entry name" value="AMILORIDE-SENSITIVE SODIUM CHANNEL-RELATED"/>
    <property type="match status" value="1"/>
</dbReference>
<evidence type="ECO:0000256" key="13">
    <source>
        <dbReference type="RuleBase" id="RU000679"/>
    </source>
</evidence>
<dbReference type="PANTHER" id="PTHR11690:SF293">
    <property type="entry name" value="ACID-SENSING ION CHANNEL 1"/>
    <property type="match status" value="1"/>
</dbReference>
<evidence type="ECO:0000256" key="15">
    <source>
        <dbReference type="SAM" id="Phobius"/>
    </source>
</evidence>
<keyword evidence="9 15" id="KW-0472">Membrane</keyword>
<keyword evidence="16" id="KW-1185">Reference proteome</keyword>
<keyword evidence="5 13" id="KW-0812">Transmembrane</keyword>
<dbReference type="Proteomes" id="UP000887565">
    <property type="component" value="Unplaced"/>
</dbReference>
<evidence type="ECO:0000256" key="3">
    <source>
        <dbReference type="ARBA" id="ARBA00022448"/>
    </source>
</evidence>
<keyword evidence="6 15" id="KW-1133">Transmembrane helix</keyword>
<dbReference type="GO" id="GO:0005886">
    <property type="term" value="C:plasma membrane"/>
    <property type="evidence" value="ECO:0007669"/>
    <property type="project" value="TreeGrafter"/>
</dbReference>
<dbReference type="Pfam" id="PF00858">
    <property type="entry name" value="ASC"/>
    <property type="match status" value="1"/>
</dbReference>